<feature type="transmembrane region" description="Helical" evidence="1">
    <location>
        <begin position="28"/>
        <end position="54"/>
    </location>
</feature>
<dbReference type="OrthoDB" id="1121797at2"/>
<organism evidence="2 3">
    <name type="scientific">Flaviramulus basaltis</name>
    <dbReference type="NCBI Taxonomy" id="369401"/>
    <lineage>
        <taxon>Bacteria</taxon>
        <taxon>Pseudomonadati</taxon>
        <taxon>Bacteroidota</taxon>
        <taxon>Flavobacteriia</taxon>
        <taxon>Flavobacteriales</taxon>
        <taxon>Flavobacteriaceae</taxon>
        <taxon>Flaviramulus</taxon>
    </lineage>
</organism>
<dbReference type="STRING" id="369401.SAMN05428642_104136"/>
<dbReference type="EMBL" id="FPKV01000004">
    <property type="protein sequence ID" value="SFZ94377.1"/>
    <property type="molecule type" value="Genomic_DNA"/>
</dbReference>
<evidence type="ECO:0000313" key="3">
    <source>
        <dbReference type="Proteomes" id="UP000182544"/>
    </source>
</evidence>
<sequence>MEEKSAFETFELELTEDIKGLLKETTSWSYFLSILGFIGIGLMVIFGIFFGAIMSTRALGDVNPYAGLGFSMGYFGLIYVVLALVYFFPVYYLFNFSRKMKTALSNTNKDDFKLAFTNLKSHYKYIGIFTITIISIYILIFIIGIFASISSF</sequence>
<dbReference type="RefSeq" id="WP_072403316.1">
    <property type="nucleotide sequence ID" value="NZ_FPKV01000004.1"/>
</dbReference>
<accession>A0A1K2IPM0</accession>
<keyword evidence="3" id="KW-1185">Reference proteome</keyword>
<keyword evidence="1" id="KW-0472">Membrane</keyword>
<protein>
    <recommendedName>
        <fullName evidence="4">DUF5362 domain-containing protein</fullName>
    </recommendedName>
</protein>
<feature type="transmembrane region" description="Helical" evidence="1">
    <location>
        <begin position="125"/>
        <end position="149"/>
    </location>
</feature>
<reference evidence="2 3" key="1">
    <citation type="submission" date="2016-10" db="EMBL/GenBank/DDBJ databases">
        <authorList>
            <person name="de Groot N.N."/>
        </authorList>
    </citation>
    <scope>NUCLEOTIDE SEQUENCE [LARGE SCALE GENOMIC DNA]</scope>
    <source>
        <strain evidence="2 3">DSM 18180</strain>
    </source>
</reference>
<evidence type="ECO:0008006" key="4">
    <source>
        <dbReference type="Google" id="ProtNLM"/>
    </source>
</evidence>
<keyword evidence="1" id="KW-0812">Transmembrane</keyword>
<keyword evidence="1" id="KW-1133">Transmembrane helix</keyword>
<feature type="transmembrane region" description="Helical" evidence="1">
    <location>
        <begin position="74"/>
        <end position="94"/>
    </location>
</feature>
<gene>
    <name evidence="2" type="ORF">SAMN05428642_104136</name>
</gene>
<dbReference type="AlphaFoldDB" id="A0A1K2IPM0"/>
<evidence type="ECO:0000313" key="2">
    <source>
        <dbReference type="EMBL" id="SFZ94377.1"/>
    </source>
</evidence>
<dbReference type="Proteomes" id="UP000182544">
    <property type="component" value="Unassembled WGS sequence"/>
</dbReference>
<proteinExistence type="predicted"/>
<evidence type="ECO:0000256" key="1">
    <source>
        <dbReference type="SAM" id="Phobius"/>
    </source>
</evidence>
<name>A0A1K2IPM0_9FLAO</name>